<organism evidence="1 2">
    <name type="scientific">Evansella tamaricis</name>
    <dbReference type="NCBI Taxonomy" id="2069301"/>
    <lineage>
        <taxon>Bacteria</taxon>
        <taxon>Bacillati</taxon>
        <taxon>Bacillota</taxon>
        <taxon>Bacilli</taxon>
        <taxon>Bacillales</taxon>
        <taxon>Bacillaceae</taxon>
        <taxon>Evansella</taxon>
    </lineage>
</organism>
<keyword evidence="2" id="KW-1185">Reference proteome</keyword>
<comment type="caution">
    <text evidence="1">The sequence shown here is derived from an EMBL/GenBank/DDBJ whole genome shotgun (WGS) entry which is preliminary data.</text>
</comment>
<dbReference type="Proteomes" id="UP000784880">
    <property type="component" value="Unassembled WGS sequence"/>
</dbReference>
<name>A0ABS6JBU5_9BACI</name>
<evidence type="ECO:0000313" key="2">
    <source>
        <dbReference type="Proteomes" id="UP000784880"/>
    </source>
</evidence>
<evidence type="ECO:0000313" key="1">
    <source>
        <dbReference type="EMBL" id="MBU9711041.1"/>
    </source>
</evidence>
<gene>
    <name evidence="1" type="ORF">KS419_04730</name>
</gene>
<accession>A0ABS6JBU5</accession>
<dbReference type="EMBL" id="JAHQCS010000057">
    <property type="protein sequence ID" value="MBU9711041.1"/>
    <property type="molecule type" value="Genomic_DNA"/>
</dbReference>
<sequence>MYYEKLESIFRKMKIEDLFSGVTIGSVDSFIRKTVKTGMIYHSPYKFALDNNITVNESVKLFMFLTGDDGLFDTLFYFECSRPSCHSSRVYFENINEMTLVCDECETVYELKTIKPYIKVLFKLKDGIVIPNTSRSVQKHDPNSTLQALEGLPDHLKFESPSSLNRNLESRLNVDEGDNLKGIDITLAIEENFDKNNNPINGAVEDFKQAFREINM</sequence>
<protein>
    <submittedName>
        <fullName evidence="1">Uncharacterized protein</fullName>
    </submittedName>
</protein>
<reference evidence="1 2" key="1">
    <citation type="submission" date="2021-06" db="EMBL/GenBank/DDBJ databases">
        <title>Bacillus sp. RD4P76, an endophyte from a halophyte.</title>
        <authorList>
            <person name="Sun J.-Q."/>
        </authorList>
    </citation>
    <scope>NUCLEOTIDE SEQUENCE [LARGE SCALE GENOMIC DNA]</scope>
    <source>
        <strain evidence="1 2">CGMCC 1.15917</strain>
    </source>
</reference>
<proteinExistence type="predicted"/>
<dbReference type="RefSeq" id="WP_217064932.1">
    <property type="nucleotide sequence ID" value="NZ_JAHQCS010000057.1"/>
</dbReference>